<name>A0A7G5C0D3_9BACL</name>
<protein>
    <submittedName>
        <fullName evidence="1">Uncharacterized protein</fullName>
    </submittedName>
</protein>
<dbReference type="Proteomes" id="UP000515679">
    <property type="component" value="Chromosome"/>
</dbReference>
<sequence length="432" mass="47963">MMDQLTKGTWVVNSNKHMMQIKANTAELSYFEATEQSGKAGTLLGRLIADKDEIISFKKAKVFARQSGITPAETKVYLDFLKAEGKIDYNTDIDGGVKELEIYCFSTVDALQTVARMYEKFEPSEFEQASLLGLQSTYELPRYENELKDILSKNGIRDEVAATAVQLQQVLGLVKTSGDPSEQILYNEYAFSGDPTKVAKAISNLDSTEKDMVNEVQSLVMDSPGFQADAIPQYISPHIVKLMEGVGLLDGITVQSSFGSAVYYTTPQLKGQGIGGVLSFSQDIFHKAKILLSCLRFGQTKSVYGRGRISTQDKMVNIVNKLVRGEWVGKCTAIGQDYQLLEMDGVIETTPAGGGQFYMKLRQTEVGRMVQQLLTYKRVLPEHEVDVEDFLKTQPNGYVIPEARRKHIEANDTAPVADARARLLNSLRTGMR</sequence>
<organism evidence="1 2">
    <name type="scientific">Cohnella cholangitidis</name>
    <dbReference type="NCBI Taxonomy" id="2598458"/>
    <lineage>
        <taxon>Bacteria</taxon>
        <taxon>Bacillati</taxon>
        <taxon>Bacillota</taxon>
        <taxon>Bacilli</taxon>
        <taxon>Bacillales</taxon>
        <taxon>Paenibacillaceae</taxon>
        <taxon>Cohnella</taxon>
    </lineage>
</organism>
<reference evidence="1 2" key="1">
    <citation type="submission" date="2019-07" db="EMBL/GenBank/DDBJ databases">
        <authorList>
            <person name="Kim J.K."/>
            <person name="Cheong H.-M."/>
            <person name="Choi Y."/>
            <person name="Hwang K.J."/>
            <person name="Lee S."/>
            <person name="Choi C."/>
        </authorList>
    </citation>
    <scope>NUCLEOTIDE SEQUENCE [LARGE SCALE GENOMIC DNA]</scope>
    <source>
        <strain evidence="1 2">KS 22</strain>
    </source>
</reference>
<evidence type="ECO:0000313" key="1">
    <source>
        <dbReference type="EMBL" id="QMV42667.1"/>
    </source>
</evidence>
<dbReference type="KEGG" id="cchl:FPL14_16835"/>
<accession>A0A7G5C0D3</accession>
<dbReference type="EMBL" id="CP041969">
    <property type="protein sequence ID" value="QMV42667.1"/>
    <property type="molecule type" value="Genomic_DNA"/>
</dbReference>
<dbReference type="RefSeq" id="WP_182298897.1">
    <property type="nucleotide sequence ID" value="NZ_CP041969.1"/>
</dbReference>
<evidence type="ECO:0000313" key="2">
    <source>
        <dbReference type="Proteomes" id="UP000515679"/>
    </source>
</evidence>
<keyword evidence="2" id="KW-1185">Reference proteome</keyword>
<gene>
    <name evidence="1" type="ORF">FPL14_16835</name>
</gene>
<dbReference type="AlphaFoldDB" id="A0A7G5C0D3"/>
<proteinExistence type="predicted"/>